<evidence type="ECO:0000256" key="4">
    <source>
        <dbReference type="RuleBase" id="RU003345"/>
    </source>
</evidence>
<dbReference type="CDD" id="cd07103">
    <property type="entry name" value="ALDH_F5_SSADH_GabD"/>
    <property type="match status" value="1"/>
</dbReference>
<dbReference type="Pfam" id="PF00171">
    <property type="entry name" value="Aldedh"/>
    <property type="match status" value="1"/>
</dbReference>
<dbReference type="InterPro" id="IPR029510">
    <property type="entry name" value="Ald_DH_CS_GLU"/>
</dbReference>
<comment type="caution">
    <text evidence="6">The sequence shown here is derived from an EMBL/GenBank/DDBJ whole genome shotgun (WGS) entry which is preliminary data.</text>
</comment>
<dbReference type="Proteomes" id="UP000599074">
    <property type="component" value="Unassembled WGS sequence"/>
</dbReference>
<dbReference type="FunFam" id="3.40.605.10:FF:000026">
    <property type="entry name" value="Aldehyde dehydrogenase, putative"/>
    <property type="match status" value="1"/>
</dbReference>
<dbReference type="InterPro" id="IPR016162">
    <property type="entry name" value="Ald_DH_N"/>
</dbReference>
<reference evidence="6" key="1">
    <citation type="submission" date="2021-01" db="EMBL/GenBank/DDBJ databases">
        <title>Whole genome shotgun sequence of Planosporangium mesophilum NBRC 109066.</title>
        <authorList>
            <person name="Komaki H."/>
            <person name="Tamura T."/>
        </authorList>
    </citation>
    <scope>NUCLEOTIDE SEQUENCE</scope>
    <source>
        <strain evidence="6">NBRC 109066</strain>
    </source>
</reference>
<evidence type="ECO:0000256" key="1">
    <source>
        <dbReference type="ARBA" id="ARBA00009986"/>
    </source>
</evidence>
<sequence>MDGKLFTDLYIDGAWRPATGDARAAVHDPADGSVIAEVAVAGIADCLAAVEAAEAAQAGWAATAPRRRSEILRRAYEIMRDERETIAGLIVRENGKVLADARSEADYAAEFFRWFAEEAVRIGGDFRVAPNGDKRIVVTRQPIGVSVLVTPWNFPAAMATRKIGPALAAGCCVVLKPAFETPLTALYLVDVLERAGVPAGVVNCVTPRPAGPAVSAMLHHPAVRKLSFTGSTEVGRILLHEAADRVVSTSMELGGNAPFLVFDDAPVADAVAAAMVAKMRNGGAACTAANRFYVQRGIAEAFTKALAAEMSALAVGPGADPANGLGASVSVGERDKIAELVDEAVAGGARAETGGGPIAGPGAFYPATVLTGVQHGTPITRTEIFGPVAPIVVFDSEQEAIDWANDTEYGLIAYVYSGDLARAIRVGERLDAGMVAVNRGVLSDPAAPFGGVKQSGLGREGGSEGIEEFLEQKYLAVPL</sequence>
<feature type="domain" description="Aldehyde dehydrogenase" evidence="5">
    <location>
        <begin position="15"/>
        <end position="474"/>
    </location>
</feature>
<name>A0A8J3TE29_9ACTN</name>
<dbReference type="InterPro" id="IPR016161">
    <property type="entry name" value="Ald_DH/histidinol_DH"/>
</dbReference>
<protein>
    <submittedName>
        <fullName evidence="6">NAD-dependent succinate-semialdehyde dehydrogenase</fullName>
    </submittedName>
</protein>
<dbReference type="GO" id="GO:0004777">
    <property type="term" value="F:succinate-semialdehyde dehydrogenase (NAD+) activity"/>
    <property type="evidence" value="ECO:0007669"/>
    <property type="project" value="TreeGrafter"/>
</dbReference>
<dbReference type="PROSITE" id="PS00687">
    <property type="entry name" value="ALDEHYDE_DEHYDR_GLU"/>
    <property type="match status" value="1"/>
</dbReference>
<dbReference type="FunFam" id="3.40.605.10:FF:000007">
    <property type="entry name" value="NAD/NADP-dependent betaine aldehyde dehydrogenase"/>
    <property type="match status" value="1"/>
</dbReference>
<dbReference type="InterPro" id="IPR050740">
    <property type="entry name" value="Aldehyde_DH_Superfamily"/>
</dbReference>
<dbReference type="GO" id="GO:0009450">
    <property type="term" value="P:gamma-aminobutyric acid catabolic process"/>
    <property type="evidence" value="ECO:0007669"/>
    <property type="project" value="TreeGrafter"/>
</dbReference>
<dbReference type="Gene3D" id="3.40.605.10">
    <property type="entry name" value="Aldehyde Dehydrogenase, Chain A, domain 1"/>
    <property type="match status" value="1"/>
</dbReference>
<evidence type="ECO:0000259" key="5">
    <source>
        <dbReference type="Pfam" id="PF00171"/>
    </source>
</evidence>
<evidence type="ECO:0000256" key="3">
    <source>
        <dbReference type="PROSITE-ProRule" id="PRU10007"/>
    </source>
</evidence>
<proteinExistence type="inferred from homology"/>
<keyword evidence="2 4" id="KW-0560">Oxidoreductase</keyword>
<dbReference type="InterPro" id="IPR016163">
    <property type="entry name" value="Ald_DH_C"/>
</dbReference>
<comment type="similarity">
    <text evidence="1 4">Belongs to the aldehyde dehydrogenase family.</text>
</comment>
<gene>
    <name evidence="6" type="ORF">Pme01_43450</name>
</gene>
<keyword evidence="7" id="KW-1185">Reference proteome</keyword>
<organism evidence="6 7">
    <name type="scientific">Planosporangium mesophilum</name>
    <dbReference type="NCBI Taxonomy" id="689768"/>
    <lineage>
        <taxon>Bacteria</taxon>
        <taxon>Bacillati</taxon>
        <taxon>Actinomycetota</taxon>
        <taxon>Actinomycetes</taxon>
        <taxon>Micromonosporales</taxon>
        <taxon>Micromonosporaceae</taxon>
        <taxon>Planosporangium</taxon>
    </lineage>
</organism>
<feature type="active site" evidence="3">
    <location>
        <position position="252"/>
    </location>
</feature>
<dbReference type="SUPFAM" id="SSF53720">
    <property type="entry name" value="ALDH-like"/>
    <property type="match status" value="1"/>
</dbReference>
<dbReference type="InterPro" id="IPR015590">
    <property type="entry name" value="Aldehyde_DH_dom"/>
</dbReference>
<dbReference type="RefSeq" id="WP_168114402.1">
    <property type="nucleotide sequence ID" value="NZ_BOON01000040.1"/>
</dbReference>
<dbReference type="Gene3D" id="3.40.309.10">
    <property type="entry name" value="Aldehyde Dehydrogenase, Chain A, domain 2"/>
    <property type="match status" value="1"/>
</dbReference>
<dbReference type="EMBL" id="BOON01000040">
    <property type="protein sequence ID" value="GII24748.1"/>
    <property type="molecule type" value="Genomic_DNA"/>
</dbReference>
<evidence type="ECO:0000313" key="7">
    <source>
        <dbReference type="Proteomes" id="UP000599074"/>
    </source>
</evidence>
<evidence type="ECO:0000313" key="6">
    <source>
        <dbReference type="EMBL" id="GII24748.1"/>
    </source>
</evidence>
<dbReference type="PANTHER" id="PTHR43353">
    <property type="entry name" value="SUCCINATE-SEMIALDEHYDE DEHYDROGENASE, MITOCHONDRIAL"/>
    <property type="match status" value="1"/>
</dbReference>
<accession>A0A8J3TE29</accession>
<dbReference type="PANTHER" id="PTHR43353:SF5">
    <property type="entry name" value="SUCCINATE-SEMIALDEHYDE DEHYDROGENASE, MITOCHONDRIAL"/>
    <property type="match status" value="1"/>
</dbReference>
<evidence type="ECO:0000256" key="2">
    <source>
        <dbReference type="ARBA" id="ARBA00023002"/>
    </source>
</evidence>
<dbReference type="AlphaFoldDB" id="A0A8J3TE29"/>